<proteinExistence type="predicted"/>
<dbReference type="EMBL" id="HG934468">
    <property type="protein sequence ID" value="CDN33042.1"/>
    <property type="molecule type" value="Genomic_DNA"/>
</dbReference>
<evidence type="ECO:0000313" key="2">
    <source>
        <dbReference type="EMBL" id="CDN33042.1"/>
    </source>
</evidence>
<gene>
    <name evidence="2" type="ORF">BN938_2977</name>
</gene>
<dbReference type="eggNOG" id="COG3592">
    <property type="taxonomic scope" value="Bacteria"/>
</dbReference>
<sequence length="93" mass="10934">MKSRNRIYTNNEIVVFWRGGDCMHSTLCFSELREVFDPIKRPWVNLQGAPTKKILDIIERCPSTALTFRWVDEARNESETSHKLFKGNIETFL</sequence>
<protein>
    <recommendedName>
        <fullName evidence="1">Divergent 4Fe-4S mono-cluster domain-containing protein</fullName>
    </recommendedName>
</protein>
<dbReference type="KEGG" id="rbc:BN938_2977"/>
<evidence type="ECO:0000259" key="1">
    <source>
        <dbReference type="Pfam" id="PF06902"/>
    </source>
</evidence>
<keyword evidence="3" id="KW-1185">Reference proteome</keyword>
<feature type="domain" description="Divergent 4Fe-4S mono-cluster" evidence="1">
    <location>
        <begin position="8"/>
        <end position="68"/>
    </location>
</feature>
<organism evidence="2 3">
    <name type="scientific">Mucinivorans hirudinis</name>
    <dbReference type="NCBI Taxonomy" id="1433126"/>
    <lineage>
        <taxon>Bacteria</taxon>
        <taxon>Pseudomonadati</taxon>
        <taxon>Bacteroidota</taxon>
        <taxon>Bacteroidia</taxon>
        <taxon>Bacteroidales</taxon>
        <taxon>Rikenellaceae</taxon>
        <taxon>Mucinivorans</taxon>
    </lineage>
</organism>
<name>A0A060RBS1_9BACT</name>
<dbReference type="HOGENOM" id="CLU_2396448_0_0_10"/>
<dbReference type="InterPro" id="IPR010693">
    <property type="entry name" value="Divergent_4Fe-4S_mono-cluster"/>
</dbReference>
<evidence type="ECO:0000313" key="3">
    <source>
        <dbReference type="Proteomes" id="UP000027616"/>
    </source>
</evidence>
<accession>A0A060RBS1</accession>
<dbReference type="STRING" id="1433126.BN938_2977"/>
<dbReference type="AlphaFoldDB" id="A0A060RBS1"/>
<dbReference type="Pfam" id="PF06902">
    <property type="entry name" value="Fer4_19"/>
    <property type="match status" value="1"/>
</dbReference>
<dbReference type="Proteomes" id="UP000027616">
    <property type="component" value="Chromosome I"/>
</dbReference>
<reference evidence="2 3" key="1">
    <citation type="journal article" date="2015" name="Genome Announc.">
        <title>Complete Genome Sequence of the Novel Leech Symbiont Mucinivorans hirudinis M3T.</title>
        <authorList>
            <person name="Nelson M.C."/>
            <person name="Bomar L."/>
            <person name="Graf J."/>
        </authorList>
    </citation>
    <scope>NUCLEOTIDE SEQUENCE [LARGE SCALE GENOMIC DNA]</scope>
    <source>
        <strain evidence="3">M3</strain>
    </source>
</reference>